<reference evidence="1 2" key="1">
    <citation type="journal article" date="2015" name="Appl. Environ. Microbiol.">
        <title>Lactococcal 949 group phages recognize a carbohydrate receptor on the host cell surface.</title>
        <authorList>
            <person name="Mahony J."/>
            <person name="Randazzo W."/>
            <person name="Neve H."/>
            <person name="Settanni L."/>
            <person name="van Sinderen D."/>
        </authorList>
    </citation>
    <scope>NUCLEOTIDE SEQUENCE [LARGE SCALE GENOMIC DNA]</scope>
    <source>
        <strain evidence="1">WRP3</strain>
    </source>
</reference>
<dbReference type="Proteomes" id="UP000032686">
    <property type="component" value="Segment"/>
</dbReference>
<dbReference type="EMBL" id="KM677185">
    <property type="protein sequence ID" value="AIX12604.1"/>
    <property type="molecule type" value="Genomic_DNA"/>
</dbReference>
<dbReference type="GeneID" id="24722367"/>
<keyword evidence="2" id="KW-1185">Reference proteome</keyword>
<dbReference type="OrthoDB" id="9398at10239"/>
<evidence type="ECO:0000313" key="1">
    <source>
        <dbReference type="EMBL" id="AIX12604.1"/>
    </source>
</evidence>
<protein>
    <recommendedName>
        <fullName evidence="3">Tail fiber protein</fullName>
    </recommendedName>
</protein>
<proteinExistence type="predicted"/>
<organism evidence="1 2">
    <name type="scientific">Lactococcus phage WRP3</name>
    <dbReference type="NCBI Taxonomy" id="1560313"/>
    <lineage>
        <taxon>Viruses</taxon>
        <taxon>Duplodnaviria</taxon>
        <taxon>Heunggongvirae</taxon>
        <taxon>Uroviricota</taxon>
        <taxon>Caudoviricetes</taxon>
        <taxon>Audreyjarvisvirus</taxon>
        <taxon>Audreyjarvisvirus WRP3</taxon>
    </lineage>
</organism>
<dbReference type="KEGG" id="vg:24722367"/>
<accession>A0A0D3MSW2</accession>
<evidence type="ECO:0008006" key="3">
    <source>
        <dbReference type="Google" id="ProtNLM"/>
    </source>
</evidence>
<name>A0A0D3MSW2_9CAUD</name>
<sequence>MTQSKTLTVQEALNELKVLDKRIERKLGDTKYVGVVQEDKLVYPASSKGDKDKFISEAKSSIDSLLDLIAYRHALKAGVLRSNALTEVVIGDKTMTVAEAIDYKTSIQSEKDLVQTLVNDLTQATAKMTRINNDIDTALEKKQNSLLGSEKDDKSADFIKFLKEQAESEKATVLELEVGKALVSDYTKAKLDSIEQFEQTVDFKLTASNVSTEITVEW</sequence>
<dbReference type="RefSeq" id="YP_009147758.1">
    <property type="nucleotide sequence ID" value="NC_027341.1"/>
</dbReference>
<gene>
    <name evidence="1" type="ORF">WRP3_101</name>
</gene>
<evidence type="ECO:0000313" key="2">
    <source>
        <dbReference type="Proteomes" id="UP000032686"/>
    </source>
</evidence>